<dbReference type="RefSeq" id="WP_094407340.1">
    <property type="nucleotide sequence ID" value="NZ_BMJZ01000010.1"/>
</dbReference>
<name>A0A255XY77_9PROT</name>
<comment type="caution">
    <text evidence="2">The sequence shown here is derived from an EMBL/GenBank/DDBJ whole genome shotgun (WGS) entry which is preliminary data.</text>
</comment>
<dbReference type="AlphaFoldDB" id="A0A255XY77"/>
<organism evidence="2 3">
    <name type="scientific">Elstera cyanobacteriorum</name>
    <dbReference type="NCBI Taxonomy" id="2022747"/>
    <lineage>
        <taxon>Bacteria</taxon>
        <taxon>Pseudomonadati</taxon>
        <taxon>Pseudomonadota</taxon>
        <taxon>Alphaproteobacteria</taxon>
        <taxon>Rhodospirillales</taxon>
        <taxon>Rhodospirillaceae</taxon>
        <taxon>Elstera</taxon>
    </lineage>
</organism>
<dbReference type="InterPro" id="IPR009826">
    <property type="entry name" value="DNA_circ_N"/>
</dbReference>
<evidence type="ECO:0000259" key="1">
    <source>
        <dbReference type="Pfam" id="PF07157"/>
    </source>
</evidence>
<protein>
    <recommendedName>
        <fullName evidence="1">DNA circulation N-terminal domain-containing protein</fullName>
    </recommendedName>
</protein>
<evidence type="ECO:0000313" key="3">
    <source>
        <dbReference type="Proteomes" id="UP000216361"/>
    </source>
</evidence>
<feature type="domain" description="DNA circulation N-terminal" evidence="1">
    <location>
        <begin position="9"/>
        <end position="94"/>
    </location>
</feature>
<dbReference type="OrthoDB" id="378644at2"/>
<dbReference type="Proteomes" id="UP000216361">
    <property type="component" value="Unassembled WGS sequence"/>
</dbReference>
<gene>
    <name evidence="2" type="ORF">CHR90_02375</name>
</gene>
<keyword evidence="3" id="KW-1185">Reference proteome</keyword>
<dbReference type="Pfam" id="PF07157">
    <property type="entry name" value="DNA_circ_N"/>
    <property type="match status" value="1"/>
</dbReference>
<proteinExistence type="predicted"/>
<evidence type="ECO:0000313" key="2">
    <source>
        <dbReference type="EMBL" id="OYQ21345.1"/>
    </source>
</evidence>
<dbReference type="EMBL" id="NOXS01000023">
    <property type="protein sequence ID" value="OYQ21345.1"/>
    <property type="molecule type" value="Genomic_DNA"/>
</dbReference>
<accession>A0A255XY77</accession>
<sequence>MAQVTQPKLAQASFRGVPFTCTAHDLRAGRRIADHVFPQRDLGYHEDMGRSDREVSLTAYLNGDDSDAQRDRLLAAVEAAGPGELFHPWLGRMMVVVRSVTVRESRTQRRHVEVSLTFVEAGSAAVVASLIDTAAPLRLAISGLTAAAETALAGRLDLRRMPGFVKQDALAVFTEAAVGGEMIRLNTPGHAARGFAVTQAIDAVARLGTRGPVSAGEIARSLGGMMALLADVSPDPQRGVENFTEAFQTFGSALPGIPLTTSNRRRQQQNRSALTDAVQMLGLGGATHLAARIPFQEYGEAVAWRTRMSDWCDSEAAAASLARDDDSFSALTGLRTAFVDHVTAGMGTLARARDVTLPTAMPSLVAAHRLYGDARRGAEVAARNRRLLPQGHPGLMPPHVALSMAGA</sequence>
<reference evidence="2 3" key="1">
    <citation type="submission" date="2017-07" db="EMBL/GenBank/DDBJ databases">
        <title>Elstera cyanobacteriorum sp. nov., a novel bacterium isolated from cyanobacterial aggregates in a eutrophic lake.</title>
        <authorList>
            <person name="Cai H."/>
        </authorList>
    </citation>
    <scope>NUCLEOTIDE SEQUENCE [LARGE SCALE GENOMIC DNA]</scope>
    <source>
        <strain evidence="2 3">TH019</strain>
    </source>
</reference>